<name>A0ACB7IS07_PLECO</name>
<evidence type="ECO:0000313" key="2">
    <source>
        <dbReference type="Proteomes" id="UP000824881"/>
    </source>
</evidence>
<comment type="caution">
    <text evidence="1">The sequence shown here is derived from an EMBL/GenBank/DDBJ whole genome shotgun (WGS) entry which is preliminary data.</text>
</comment>
<protein>
    <submittedName>
        <fullName evidence="1">Uncharacterized protein</fullName>
    </submittedName>
</protein>
<dbReference type="Proteomes" id="UP000824881">
    <property type="component" value="Unassembled WGS sequence"/>
</dbReference>
<organism evidence="1 2">
    <name type="scientific">Pleurotus cornucopiae</name>
    <name type="common">Cornucopia mushroom</name>
    <dbReference type="NCBI Taxonomy" id="5321"/>
    <lineage>
        <taxon>Eukaryota</taxon>
        <taxon>Fungi</taxon>
        <taxon>Dikarya</taxon>
        <taxon>Basidiomycota</taxon>
        <taxon>Agaricomycotina</taxon>
        <taxon>Agaricomycetes</taxon>
        <taxon>Agaricomycetidae</taxon>
        <taxon>Agaricales</taxon>
        <taxon>Pleurotineae</taxon>
        <taxon>Pleurotaceae</taxon>
        <taxon>Pleurotus</taxon>
    </lineage>
</organism>
<sequence length="98" mass="10839">MPTIILPPSEVTDLHGILASSIGALLIGGFFSICLFGANSLQTWYYYQHYPTDAVLMKATVAFVWILEAVHAIFLCHAIYSYVVLGFGNVLMLDSPIW</sequence>
<dbReference type="EMBL" id="WQMT02000007">
    <property type="protein sequence ID" value="KAG9220303.1"/>
    <property type="molecule type" value="Genomic_DNA"/>
</dbReference>
<evidence type="ECO:0000313" key="1">
    <source>
        <dbReference type="EMBL" id="KAG9220303.1"/>
    </source>
</evidence>
<accession>A0ACB7IS07</accession>
<proteinExistence type="predicted"/>
<gene>
    <name evidence="1" type="ORF">CCMSSC00406_0006368</name>
</gene>
<reference evidence="1 2" key="1">
    <citation type="journal article" date="2021" name="Appl. Environ. Microbiol.">
        <title>Genetic linkage and physical mapping for an oyster mushroom Pleurotus cornucopiae and QTL analysis for the trait cap color.</title>
        <authorList>
            <person name="Zhang Y."/>
            <person name="Gao W."/>
            <person name="Sonnenberg A."/>
            <person name="Chen Q."/>
            <person name="Zhang J."/>
            <person name="Huang C."/>
        </authorList>
    </citation>
    <scope>NUCLEOTIDE SEQUENCE [LARGE SCALE GENOMIC DNA]</scope>
    <source>
        <strain evidence="1">CCMSSC00406</strain>
    </source>
</reference>
<keyword evidence="2" id="KW-1185">Reference proteome</keyword>